<name>A0A2W1KI65_ACIFR</name>
<dbReference type="AlphaFoldDB" id="A0A2W1KI65"/>
<dbReference type="Pfam" id="PF10544">
    <property type="entry name" value="T5orf172"/>
    <property type="match status" value="1"/>
</dbReference>
<dbReference type="GeneID" id="97006748"/>
<gene>
    <name evidence="2" type="ORF">DN052_03570</name>
</gene>
<evidence type="ECO:0000259" key="1">
    <source>
        <dbReference type="Pfam" id="PF10544"/>
    </source>
</evidence>
<evidence type="ECO:0000313" key="2">
    <source>
        <dbReference type="EMBL" id="PZD82122.1"/>
    </source>
</evidence>
<evidence type="ECO:0000313" key="3">
    <source>
        <dbReference type="Proteomes" id="UP000248886"/>
    </source>
</evidence>
<reference evidence="2 3" key="1">
    <citation type="submission" date="2018-06" db="EMBL/GenBank/DDBJ databases">
        <title>Draft sequence of Acidithiobacillus ferrooxidans CCM 4253.</title>
        <authorList>
            <person name="Moya-Beltran A."/>
            <person name="Castro M."/>
            <person name="Covarrubias P.C."/>
            <person name="Issotta F."/>
            <person name="Janiczek O."/>
            <person name="Mandl M."/>
            <person name="Kucera J."/>
            <person name="Quatrini R."/>
        </authorList>
    </citation>
    <scope>NUCLEOTIDE SEQUENCE [LARGE SCALE GENOMIC DNA]</scope>
    <source>
        <strain evidence="2 3">CCM 4253</strain>
    </source>
</reference>
<proteinExistence type="predicted"/>
<comment type="caution">
    <text evidence="2">The sequence shown here is derived from an EMBL/GenBank/DDBJ whole genome shotgun (WGS) entry which is preliminary data.</text>
</comment>
<dbReference type="EMBL" id="QKQP01000001">
    <property type="protein sequence ID" value="PZD82122.1"/>
    <property type="molecule type" value="Genomic_DNA"/>
</dbReference>
<dbReference type="RefSeq" id="WP_111122532.1">
    <property type="nucleotide sequence ID" value="NZ_AP025160.1"/>
</dbReference>
<dbReference type="Proteomes" id="UP000248886">
    <property type="component" value="Unassembled WGS sequence"/>
</dbReference>
<organism evidence="2 3">
    <name type="scientific">Acidithiobacillus ferrooxidans</name>
    <name type="common">Thiobacillus ferrooxidans</name>
    <dbReference type="NCBI Taxonomy" id="920"/>
    <lineage>
        <taxon>Bacteria</taxon>
        <taxon>Pseudomonadati</taxon>
        <taxon>Pseudomonadota</taxon>
        <taxon>Acidithiobacillia</taxon>
        <taxon>Acidithiobacillales</taxon>
        <taxon>Acidithiobacillaceae</taxon>
        <taxon>Acidithiobacillus</taxon>
    </lineage>
</organism>
<accession>A0A2W1KI65</accession>
<dbReference type="InterPro" id="IPR018306">
    <property type="entry name" value="Phage_T5_Orf172_DNA-bd"/>
</dbReference>
<protein>
    <recommendedName>
        <fullName evidence="1">Bacteriophage T5 Orf172 DNA-binding domain-containing protein</fullName>
    </recommendedName>
</protein>
<sequence>MASGRPKIGETVNLDQRMRNLSQGTGDPEKFSVVYSKRFTEVVLAESHRQLRSFGHAARCDERWPDPLTPKIAP</sequence>
<feature type="domain" description="Bacteriophage T5 Orf172 DNA-binding" evidence="1">
    <location>
        <begin position="7"/>
        <end position="61"/>
    </location>
</feature>